<name>A0A0D2HU03_9BACT</name>
<protein>
    <recommendedName>
        <fullName evidence="4">Yip1 domain-containing protein</fullName>
    </recommendedName>
</protein>
<dbReference type="AlphaFoldDB" id="A0A0D2HU03"/>
<dbReference type="RefSeq" id="WP_044348855.1">
    <property type="nucleotide sequence ID" value="NZ_AZAC01000014.1"/>
</dbReference>
<feature type="transmembrane region" description="Helical" evidence="1">
    <location>
        <begin position="108"/>
        <end position="129"/>
    </location>
</feature>
<gene>
    <name evidence="2" type="ORF">X474_12425</name>
</gene>
<feature type="transmembrane region" description="Helical" evidence="1">
    <location>
        <begin position="52"/>
        <end position="71"/>
    </location>
</feature>
<evidence type="ECO:0000313" key="3">
    <source>
        <dbReference type="Proteomes" id="UP000032233"/>
    </source>
</evidence>
<keyword evidence="3" id="KW-1185">Reference proteome</keyword>
<feature type="transmembrane region" description="Helical" evidence="1">
    <location>
        <begin position="83"/>
        <end position="102"/>
    </location>
</feature>
<evidence type="ECO:0000313" key="2">
    <source>
        <dbReference type="EMBL" id="KIX13943.1"/>
    </source>
</evidence>
<proteinExistence type="predicted"/>
<reference evidence="2 3" key="1">
    <citation type="submission" date="2013-11" db="EMBL/GenBank/DDBJ databases">
        <title>Metagenomic analysis of a methanogenic consortium involved in long chain n-alkane degradation.</title>
        <authorList>
            <person name="Davidova I.A."/>
            <person name="Callaghan A.V."/>
            <person name="Wawrik B."/>
            <person name="Pruitt S."/>
            <person name="Marks C."/>
            <person name="Duncan K.E."/>
            <person name="Suflita J.M."/>
        </authorList>
    </citation>
    <scope>NUCLEOTIDE SEQUENCE [LARGE SCALE GENOMIC DNA]</scope>
    <source>
        <strain evidence="2 3">SPR</strain>
    </source>
</reference>
<dbReference type="InParanoid" id="A0A0D2HU03"/>
<keyword evidence="1" id="KW-1133">Transmembrane helix</keyword>
<comment type="caution">
    <text evidence="2">The sequence shown here is derived from an EMBL/GenBank/DDBJ whole genome shotgun (WGS) entry which is preliminary data.</text>
</comment>
<accession>A0A0D2HU03</accession>
<dbReference type="Proteomes" id="UP000032233">
    <property type="component" value="Unassembled WGS sequence"/>
</dbReference>
<dbReference type="EMBL" id="AZAC01000014">
    <property type="protein sequence ID" value="KIX13943.1"/>
    <property type="molecule type" value="Genomic_DNA"/>
</dbReference>
<sequence>MPDNFAQGVRSNSLSGVKGPNIYIKLIKEAYTSPVKYFKFFQKLNLSVSLKYFLILMWISLFAVLVELLVFGAPFEANLNSNAGWRIYALGYFASTIVQFFIATVLNWILWVIPYLIAVFLIFKLILFLEIDLKKISLMFVAAQVYNFYFFLPLSELFGWLAVGLVLRFQMFLALYSTFLTQVERKGKRIGGVIVIVVCFELADKIKLILESNFFSNL</sequence>
<keyword evidence="1" id="KW-0472">Membrane</keyword>
<evidence type="ECO:0000256" key="1">
    <source>
        <dbReference type="SAM" id="Phobius"/>
    </source>
</evidence>
<evidence type="ECO:0008006" key="4">
    <source>
        <dbReference type="Google" id="ProtNLM"/>
    </source>
</evidence>
<organism evidence="2 3">
    <name type="scientific">Dethiosulfatarculus sandiegensis</name>
    <dbReference type="NCBI Taxonomy" id="1429043"/>
    <lineage>
        <taxon>Bacteria</taxon>
        <taxon>Pseudomonadati</taxon>
        <taxon>Thermodesulfobacteriota</taxon>
        <taxon>Desulfarculia</taxon>
        <taxon>Desulfarculales</taxon>
        <taxon>Desulfarculaceae</taxon>
        <taxon>Dethiosulfatarculus</taxon>
    </lineage>
</organism>
<keyword evidence="1" id="KW-0812">Transmembrane</keyword>